<dbReference type="SUPFAM" id="SSF50346">
    <property type="entry name" value="PRC-barrel domain"/>
    <property type="match status" value="1"/>
</dbReference>
<dbReference type="HAMAP" id="MF_00014">
    <property type="entry name" value="Ribosome_mat_RimM"/>
    <property type="match status" value="1"/>
</dbReference>
<keyword evidence="1 5" id="KW-0963">Cytoplasm</keyword>
<comment type="subcellular location">
    <subcellularLocation>
        <location evidence="5">Cytoplasm</location>
    </subcellularLocation>
</comment>
<keyword evidence="2 5" id="KW-0690">Ribosome biogenesis</keyword>
<keyword evidence="3 5" id="KW-0698">rRNA processing</keyword>
<comment type="caution">
    <text evidence="8">The sequence shown here is derived from an EMBL/GenBank/DDBJ whole genome shotgun (WGS) entry which is preliminary data.</text>
</comment>
<dbReference type="Pfam" id="PF01782">
    <property type="entry name" value="RimM"/>
    <property type="match status" value="1"/>
</dbReference>
<dbReference type="Gene3D" id="2.40.30.60">
    <property type="entry name" value="RimM"/>
    <property type="match status" value="1"/>
</dbReference>
<name>A0A4R6XP15_9GAMM</name>
<comment type="similarity">
    <text evidence="5">Belongs to the RimM family.</text>
</comment>
<feature type="domain" description="RimM N-terminal" evidence="6">
    <location>
        <begin position="7"/>
        <end position="84"/>
    </location>
</feature>
<sequence length="166" mass="18564">MAEDLITVGKITGHYGVKGWLKVFSYTQPMENIANYAHWYVGGELIKGIKAKKHGKTMVAYFKGMDNRECSQKYIGLEVEISAKELGQLPENEYYWMQLIGLEVSDLDGRVLGVLDSMFETGANDVIVLKDAEGTEHLIPYILGGTVIQVDLVNNTMTVDWQIEGD</sequence>
<evidence type="ECO:0000256" key="2">
    <source>
        <dbReference type="ARBA" id="ARBA00022517"/>
    </source>
</evidence>
<dbReference type="InterPro" id="IPR036976">
    <property type="entry name" value="RimM_N_sf"/>
</dbReference>
<evidence type="ECO:0000256" key="1">
    <source>
        <dbReference type="ARBA" id="ARBA00022490"/>
    </source>
</evidence>
<dbReference type="Proteomes" id="UP000295724">
    <property type="component" value="Unassembled WGS sequence"/>
</dbReference>
<comment type="domain">
    <text evidence="5">The PRC barrel domain binds ribosomal protein uS19.</text>
</comment>
<evidence type="ECO:0000256" key="3">
    <source>
        <dbReference type="ARBA" id="ARBA00022552"/>
    </source>
</evidence>
<accession>A0A4R6XP15</accession>
<evidence type="ECO:0000256" key="5">
    <source>
        <dbReference type="HAMAP-Rule" id="MF_00014"/>
    </source>
</evidence>
<keyword evidence="9" id="KW-1185">Reference proteome</keyword>
<dbReference type="PANTHER" id="PTHR33692">
    <property type="entry name" value="RIBOSOME MATURATION FACTOR RIMM"/>
    <property type="match status" value="1"/>
</dbReference>
<proteinExistence type="inferred from homology"/>
<dbReference type="GO" id="GO:0042274">
    <property type="term" value="P:ribosomal small subunit biogenesis"/>
    <property type="evidence" value="ECO:0007669"/>
    <property type="project" value="UniProtKB-UniRule"/>
</dbReference>
<dbReference type="NCBIfam" id="TIGR02273">
    <property type="entry name" value="16S_RimM"/>
    <property type="match status" value="1"/>
</dbReference>
<evidence type="ECO:0000256" key="4">
    <source>
        <dbReference type="ARBA" id="ARBA00023186"/>
    </source>
</evidence>
<dbReference type="Pfam" id="PF24986">
    <property type="entry name" value="PRC_RimM"/>
    <property type="match status" value="1"/>
</dbReference>
<dbReference type="InterPro" id="IPR011033">
    <property type="entry name" value="PRC_barrel-like_sf"/>
</dbReference>
<protein>
    <recommendedName>
        <fullName evidence="5">Ribosome maturation factor RimM</fullName>
    </recommendedName>
</protein>
<dbReference type="InterPro" id="IPR011961">
    <property type="entry name" value="RimM"/>
</dbReference>
<reference evidence="8 9" key="1">
    <citation type="submission" date="2019-03" db="EMBL/GenBank/DDBJ databases">
        <title>Genomic Encyclopedia of Type Strains, Phase IV (KMG-IV): sequencing the most valuable type-strain genomes for metagenomic binning, comparative biology and taxonomic classification.</title>
        <authorList>
            <person name="Goeker M."/>
        </authorList>
    </citation>
    <scope>NUCLEOTIDE SEQUENCE [LARGE SCALE GENOMIC DNA]</scope>
    <source>
        <strain evidence="8 9">DSM 25488</strain>
    </source>
</reference>
<dbReference type="PANTHER" id="PTHR33692:SF1">
    <property type="entry name" value="RIBOSOME MATURATION FACTOR RIMM"/>
    <property type="match status" value="1"/>
</dbReference>
<dbReference type="SUPFAM" id="SSF50447">
    <property type="entry name" value="Translation proteins"/>
    <property type="match status" value="1"/>
</dbReference>
<comment type="subunit">
    <text evidence="5">Binds ribosomal protein uS19.</text>
</comment>
<dbReference type="InterPro" id="IPR056792">
    <property type="entry name" value="PRC_RimM"/>
</dbReference>
<evidence type="ECO:0000313" key="8">
    <source>
        <dbReference type="EMBL" id="TDR19487.1"/>
    </source>
</evidence>
<dbReference type="GO" id="GO:0006364">
    <property type="term" value="P:rRNA processing"/>
    <property type="evidence" value="ECO:0007669"/>
    <property type="project" value="UniProtKB-UniRule"/>
</dbReference>
<dbReference type="GO" id="GO:0005737">
    <property type="term" value="C:cytoplasm"/>
    <property type="evidence" value="ECO:0007669"/>
    <property type="project" value="UniProtKB-SubCell"/>
</dbReference>
<dbReference type="AlphaFoldDB" id="A0A4R6XP15"/>
<evidence type="ECO:0000313" key="9">
    <source>
        <dbReference type="Proteomes" id="UP000295724"/>
    </source>
</evidence>
<keyword evidence="4 5" id="KW-0143">Chaperone</keyword>
<dbReference type="GO" id="GO:0005840">
    <property type="term" value="C:ribosome"/>
    <property type="evidence" value="ECO:0007669"/>
    <property type="project" value="InterPro"/>
</dbReference>
<evidence type="ECO:0000259" key="6">
    <source>
        <dbReference type="Pfam" id="PF01782"/>
    </source>
</evidence>
<evidence type="ECO:0000259" key="7">
    <source>
        <dbReference type="Pfam" id="PF24986"/>
    </source>
</evidence>
<dbReference type="Gene3D" id="2.30.30.240">
    <property type="entry name" value="PRC-barrel domain"/>
    <property type="match status" value="1"/>
</dbReference>
<feature type="domain" description="Ribosome maturation factor RimM PRC barrel" evidence="7">
    <location>
        <begin position="96"/>
        <end position="162"/>
    </location>
</feature>
<dbReference type="InterPro" id="IPR009000">
    <property type="entry name" value="Transl_B-barrel_sf"/>
</dbReference>
<gene>
    <name evidence="5" type="primary">rimM</name>
    <name evidence="8" type="ORF">C8D91_2043</name>
</gene>
<comment type="function">
    <text evidence="5">An accessory protein needed during the final step in the assembly of 30S ribosomal subunit, possibly for assembly of the head region. Essential for efficient processing of 16S rRNA. May be needed both before and after RbfA during the maturation of 16S rRNA. It has affinity for free ribosomal 30S subunits but not for 70S ribosomes.</text>
</comment>
<dbReference type="EMBL" id="SNZB01000004">
    <property type="protein sequence ID" value="TDR19487.1"/>
    <property type="molecule type" value="Genomic_DNA"/>
</dbReference>
<dbReference type="InterPro" id="IPR002676">
    <property type="entry name" value="RimM_N"/>
</dbReference>
<organism evidence="8 9">
    <name type="scientific">Marinicella litoralis</name>
    <dbReference type="NCBI Taxonomy" id="644220"/>
    <lineage>
        <taxon>Bacteria</taxon>
        <taxon>Pseudomonadati</taxon>
        <taxon>Pseudomonadota</taxon>
        <taxon>Gammaproteobacteria</taxon>
        <taxon>Lysobacterales</taxon>
        <taxon>Marinicellaceae</taxon>
        <taxon>Marinicella</taxon>
    </lineage>
</organism>
<dbReference type="RefSeq" id="WP_162846863.1">
    <property type="nucleotide sequence ID" value="NZ_NIHB01000004.1"/>
</dbReference>
<dbReference type="GO" id="GO:0043022">
    <property type="term" value="F:ribosome binding"/>
    <property type="evidence" value="ECO:0007669"/>
    <property type="project" value="InterPro"/>
</dbReference>